<keyword evidence="3" id="KW-0489">Methyltransferase</keyword>
<dbReference type="GO" id="GO:0032259">
    <property type="term" value="P:methylation"/>
    <property type="evidence" value="ECO:0007669"/>
    <property type="project" value="UniProtKB-KW"/>
</dbReference>
<dbReference type="PROSITE" id="PS50868">
    <property type="entry name" value="POST_SET"/>
    <property type="match status" value="1"/>
</dbReference>
<dbReference type="Proteomes" id="UP000178122">
    <property type="component" value="Unassembled WGS sequence"/>
</dbReference>
<evidence type="ECO:0000256" key="5">
    <source>
        <dbReference type="ARBA" id="ARBA00022691"/>
    </source>
</evidence>
<proteinExistence type="predicted"/>
<gene>
    <name evidence="8" type="ORF">A2912_00170</name>
</gene>
<evidence type="ECO:0000313" key="8">
    <source>
        <dbReference type="EMBL" id="OGY53274.1"/>
    </source>
</evidence>
<evidence type="ECO:0000256" key="3">
    <source>
        <dbReference type="ARBA" id="ARBA00022603"/>
    </source>
</evidence>
<evidence type="ECO:0000259" key="7">
    <source>
        <dbReference type="PROSITE" id="PS50868"/>
    </source>
</evidence>
<keyword evidence="5" id="KW-0949">S-adenosyl-L-methionine</keyword>
<comment type="subcellular location">
    <subcellularLocation>
        <location evidence="1">Chromosome</location>
    </subcellularLocation>
</comment>
<name>A0A1G1YLY8_9BACT</name>
<dbReference type="InterPro" id="IPR003616">
    <property type="entry name" value="Post-SET_dom"/>
</dbReference>
<keyword evidence="2" id="KW-0158">Chromosome</keyword>
<dbReference type="EMBL" id="MHIN01000050">
    <property type="protein sequence ID" value="OGY53274.1"/>
    <property type="molecule type" value="Genomic_DNA"/>
</dbReference>
<dbReference type="InterPro" id="IPR046341">
    <property type="entry name" value="SET_dom_sf"/>
</dbReference>
<feature type="domain" description="Post-SET" evidence="7">
    <location>
        <begin position="124"/>
        <end position="140"/>
    </location>
</feature>
<keyword evidence="4" id="KW-0808">Transferase</keyword>
<evidence type="ECO:0008006" key="10">
    <source>
        <dbReference type="Google" id="ProtNLM"/>
    </source>
</evidence>
<dbReference type="PANTHER" id="PTHR22884">
    <property type="entry name" value="SET DOMAIN PROTEINS"/>
    <property type="match status" value="1"/>
</dbReference>
<dbReference type="InterPro" id="IPR001214">
    <property type="entry name" value="SET_dom"/>
</dbReference>
<reference evidence="8 9" key="1">
    <citation type="journal article" date="2016" name="Nat. Commun.">
        <title>Thousands of microbial genomes shed light on interconnected biogeochemical processes in an aquifer system.</title>
        <authorList>
            <person name="Anantharaman K."/>
            <person name="Brown C.T."/>
            <person name="Hug L.A."/>
            <person name="Sharon I."/>
            <person name="Castelle C.J."/>
            <person name="Probst A.J."/>
            <person name="Thomas B.C."/>
            <person name="Singh A."/>
            <person name="Wilkins M.J."/>
            <person name="Karaoz U."/>
            <person name="Brodie E.L."/>
            <person name="Williams K.H."/>
            <person name="Hubbard S.S."/>
            <person name="Banfield J.F."/>
        </authorList>
    </citation>
    <scope>NUCLEOTIDE SEQUENCE [LARGE SCALE GENOMIC DNA]</scope>
</reference>
<organism evidence="8 9">
    <name type="scientific">Candidatus Buchananbacteria bacterium RIFCSPLOWO2_01_FULL_40_23b</name>
    <dbReference type="NCBI Taxonomy" id="1797544"/>
    <lineage>
        <taxon>Bacteria</taxon>
        <taxon>Candidatus Buchananiibacteriota</taxon>
    </lineage>
</organism>
<comment type="caution">
    <text evidence="8">The sequence shown here is derived from an EMBL/GenBank/DDBJ whole genome shotgun (WGS) entry which is preliminary data.</text>
</comment>
<dbReference type="GO" id="GO:0005694">
    <property type="term" value="C:chromosome"/>
    <property type="evidence" value="ECO:0007669"/>
    <property type="project" value="UniProtKB-SubCell"/>
</dbReference>
<dbReference type="AlphaFoldDB" id="A0A1G1YLY8"/>
<feature type="domain" description="SET" evidence="6">
    <location>
        <begin position="10"/>
        <end position="117"/>
    </location>
</feature>
<dbReference type="Gene3D" id="2.170.270.10">
    <property type="entry name" value="SET domain"/>
    <property type="match status" value="1"/>
</dbReference>
<dbReference type="InterPro" id="IPR050777">
    <property type="entry name" value="SET2_Histone-Lys_MeTrsfase"/>
</dbReference>
<dbReference type="Pfam" id="PF00856">
    <property type="entry name" value="SET"/>
    <property type="match status" value="1"/>
</dbReference>
<sequence length="169" mass="19119">MDVSTYISQKGKKGAKSKIEGRGLLAVKPIKKGEIVAIKGGHIIDWETLKKHEKLIGASYLQIADDFILAPLTKSEIDKVMMFLNHSCSPNVGVRGEITFVAMRDIKAGEELTIDYAMIDDNNYRMKCSCGARNCRKVVTGKDWKRKDLQRKYGNYFSTFLLAKIKREK</sequence>
<dbReference type="PROSITE" id="PS50280">
    <property type="entry name" value="SET"/>
    <property type="match status" value="1"/>
</dbReference>
<dbReference type="SUPFAM" id="SSF82199">
    <property type="entry name" value="SET domain"/>
    <property type="match status" value="1"/>
</dbReference>
<accession>A0A1G1YLY8</accession>
<dbReference type="SMART" id="SM00317">
    <property type="entry name" value="SET"/>
    <property type="match status" value="1"/>
</dbReference>
<evidence type="ECO:0000313" key="9">
    <source>
        <dbReference type="Proteomes" id="UP000178122"/>
    </source>
</evidence>
<dbReference type="GO" id="GO:0008168">
    <property type="term" value="F:methyltransferase activity"/>
    <property type="evidence" value="ECO:0007669"/>
    <property type="project" value="UniProtKB-KW"/>
</dbReference>
<evidence type="ECO:0000259" key="6">
    <source>
        <dbReference type="PROSITE" id="PS50280"/>
    </source>
</evidence>
<protein>
    <recommendedName>
        <fullName evidence="10">SET domain-containing protein-lysine N-methyltransferase</fullName>
    </recommendedName>
</protein>
<evidence type="ECO:0000256" key="1">
    <source>
        <dbReference type="ARBA" id="ARBA00004286"/>
    </source>
</evidence>
<evidence type="ECO:0000256" key="2">
    <source>
        <dbReference type="ARBA" id="ARBA00022454"/>
    </source>
</evidence>
<evidence type="ECO:0000256" key="4">
    <source>
        <dbReference type="ARBA" id="ARBA00022679"/>
    </source>
</evidence>